<dbReference type="InterPro" id="IPR000806">
    <property type="entry name" value="RabGDI"/>
</dbReference>
<dbReference type="Pfam" id="PF00996">
    <property type="entry name" value="GDI"/>
    <property type="match status" value="1"/>
</dbReference>
<keyword evidence="5 8" id="KW-0963">Cytoplasm</keyword>
<gene>
    <name evidence="9" type="primary">GDI1</name>
</gene>
<comment type="function">
    <text evidence="8">Regulates the GDP/GTP exchange reaction of most RAB proteins by inhibiting the dissociation of GDP from them, and the subsequent binding of GTP.</text>
</comment>
<comment type="function">
    <text evidence="7">Regulates the GDP/GTP exchange reaction of most Rab proteins by inhibiting the dissociation of GDP from them, and the subsequent binding of GTP to them. Promotes the dissociation of GDP-bound Rab proteins from the membrane and inhibits their activation. Promotes the dissociation of RAB1A, RAB3A, RAB5A and RAB10 from membranes.</text>
</comment>
<dbReference type="GeneTree" id="ENSGT00950000182994"/>
<comment type="subcellular location">
    <subcellularLocation>
        <location evidence="1 8">Cytoplasm</location>
    </subcellularLocation>
    <subcellularLocation>
        <location evidence="2">Golgi apparatus</location>
        <location evidence="2">trans-Golgi network</location>
    </subcellularLocation>
</comment>
<keyword evidence="4 8" id="KW-0343">GTPase activation</keyword>
<evidence type="ECO:0000256" key="1">
    <source>
        <dbReference type="ARBA" id="ARBA00004496"/>
    </source>
</evidence>
<reference evidence="9" key="4">
    <citation type="submission" date="2025-08" db="UniProtKB">
        <authorList>
            <consortium name="Ensembl"/>
        </authorList>
    </citation>
    <scope>IDENTIFICATION</scope>
</reference>
<reference evidence="9" key="5">
    <citation type="submission" date="2025-09" db="UniProtKB">
        <authorList>
            <consortium name="Ensembl"/>
        </authorList>
    </citation>
    <scope>IDENTIFICATION</scope>
</reference>
<reference evidence="10" key="1">
    <citation type="journal article" date="2014" name="Science">
        <title>Nonhuman genetics. Genomic basis for the convergent evolution of electric organs.</title>
        <authorList>
            <person name="Gallant J.R."/>
            <person name="Traeger L.L."/>
            <person name="Volkening J.D."/>
            <person name="Moffett H."/>
            <person name="Chen P.H."/>
            <person name="Novina C.D."/>
            <person name="Phillips G.N.Jr."/>
            <person name="Anand R."/>
            <person name="Wells G.B."/>
            <person name="Pinch M."/>
            <person name="Guth R."/>
            <person name="Unguez G.A."/>
            <person name="Albert J.S."/>
            <person name="Zakon H.H."/>
            <person name="Samanta M.P."/>
            <person name="Sussman M.R."/>
        </authorList>
    </citation>
    <scope>NUCLEOTIDE SEQUENCE [LARGE SCALE GENOMIC DNA]</scope>
</reference>
<dbReference type="InterPro" id="IPR036188">
    <property type="entry name" value="FAD/NAD-bd_sf"/>
</dbReference>
<evidence type="ECO:0000256" key="6">
    <source>
        <dbReference type="ARBA" id="ARBA00023034"/>
    </source>
</evidence>
<evidence type="ECO:0000313" key="9">
    <source>
        <dbReference type="Ensembl" id="ENSEEEP00000047264.2"/>
    </source>
</evidence>
<dbReference type="GO" id="GO:0005794">
    <property type="term" value="C:Golgi apparatus"/>
    <property type="evidence" value="ECO:0007669"/>
    <property type="project" value="UniProtKB-SubCell"/>
</dbReference>
<evidence type="ECO:0000256" key="8">
    <source>
        <dbReference type="RuleBase" id="RU363124"/>
    </source>
</evidence>
<sequence>STINRGRDTECILSGLLSICGKKVLHIDRNPYSGGESASISPLEELYKRFQFPGNPKGMGQGKEWNVDLIPKFLLSSGDWRQLVKMLLCTEVMRYLDFKVVEGSYVYKGGKVHKLPVTEAEIHSSDLMGMFDKRRFRKLLLFIRNFEEQDPRTYQDMNPNRTTMREVFHHFDLGCDVVEFTGHALGLHCNDDYLDEPCLQTIKRIKLYVESLARYGHSPYLYPVYGLGELAQGFIRLSALNGVTYMLNHQVDDIIMDNGRVVAVESQGETFHCKQLLCDPSYAPSRVKRVGQVIRVICLLNHPIRNTDDAGSCHIIIPLAQLNRKSDIYICMVSYTHNVAPDGKYIAVVSTTVETSNPEKEVQPGLALLEPVIQKYDTPDLSPGLDSDPIFVSRSYDATTHFETECKDINDLLWRMTGSEFIFEDFHREWIKKDKFHKGHENTTAV</sequence>
<keyword evidence="6" id="KW-0333">Golgi apparatus</keyword>
<evidence type="ECO:0000256" key="7">
    <source>
        <dbReference type="ARBA" id="ARBA00037119"/>
    </source>
</evidence>
<reference evidence="10" key="2">
    <citation type="journal article" date="2017" name="Sci. Adv.">
        <title>A tail of two voltages: Proteomic comparison of the three electric organs of the electric eel.</title>
        <authorList>
            <person name="Traeger L.L."/>
            <person name="Sabat G."/>
            <person name="Barrett-Wilt G.A."/>
            <person name="Wells G.B."/>
            <person name="Sussman M.R."/>
        </authorList>
    </citation>
    <scope>NUCLEOTIDE SEQUENCE [LARGE SCALE GENOMIC DNA]</scope>
</reference>
<dbReference type="PANTHER" id="PTHR11787">
    <property type="entry name" value="RAB GDP-DISSOCIATION INHIBITOR"/>
    <property type="match status" value="1"/>
</dbReference>
<comment type="similarity">
    <text evidence="3 8">Belongs to the Rab GDI family.</text>
</comment>
<dbReference type="PRINTS" id="PR00891">
    <property type="entry name" value="RABGDIREP"/>
</dbReference>
<dbReference type="Ensembl" id="ENSEEET00000047786.2">
    <property type="protein sequence ID" value="ENSEEEP00000047264.2"/>
    <property type="gene ID" value="ENSEEEG00000022236.2"/>
</dbReference>
<evidence type="ECO:0000256" key="5">
    <source>
        <dbReference type="ARBA" id="ARBA00022490"/>
    </source>
</evidence>
<dbReference type="GO" id="GO:0015031">
    <property type="term" value="P:protein transport"/>
    <property type="evidence" value="ECO:0007669"/>
    <property type="project" value="InterPro"/>
</dbReference>
<dbReference type="Gene3D" id="3.50.50.60">
    <property type="entry name" value="FAD/NAD(P)-binding domain"/>
    <property type="match status" value="1"/>
</dbReference>
<protein>
    <recommendedName>
        <fullName evidence="8">Rab GDP dissociation inhibitor</fullName>
    </recommendedName>
</protein>
<evidence type="ECO:0000256" key="3">
    <source>
        <dbReference type="ARBA" id="ARBA00005593"/>
    </source>
</evidence>
<dbReference type="Gene3D" id="3.30.519.10">
    <property type="entry name" value="Guanine Nucleotide Dissociation Inhibitor, domain 2"/>
    <property type="match status" value="1"/>
</dbReference>
<dbReference type="Gene3D" id="1.10.405.10">
    <property type="entry name" value="Guanine Nucleotide Dissociation Inhibitor, domain 1"/>
    <property type="match status" value="1"/>
</dbReference>
<dbReference type="GO" id="GO:0005096">
    <property type="term" value="F:GTPase activator activity"/>
    <property type="evidence" value="ECO:0007669"/>
    <property type="project" value="UniProtKB-KW"/>
</dbReference>
<keyword evidence="10" id="KW-1185">Reference proteome</keyword>
<dbReference type="GO" id="GO:0005093">
    <property type="term" value="F:Rab GDP-dissociation inhibitor activity"/>
    <property type="evidence" value="ECO:0007669"/>
    <property type="project" value="InterPro"/>
</dbReference>
<name>A0A4W4H707_ELEEL</name>
<reference evidence="9" key="3">
    <citation type="submission" date="2020-05" db="EMBL/GenBank/DDBJ databases">
        <title>Electrophorus electricus (electric eel) genome, fEleEle1, primary haplotype.</title>
        <authorList>
            <person name="Myers G."/>
            <person name="Meyer A."/>
            <person name="Fedrigo O."/>
            <person name="Formenti G."/>
            <person name="Rhie A."/>
            <person name="Tracey A."/>
            <person name="Sims Y."/>
            <person name="Jarvis E.D."/>
        </authorList>
    </citation>
    <scope>NUCLEOTIDE SEQUENCE [LARGE SCALE GENOMIC DNA]</scope>
</reference>
<dbReference type="GO" id="GO:0016192">
    <property type="term" value="P:vesicle-mediated transport"/>
    <property type="evidence" value="ECO:0007669"/>
    <property type="project" value="TreeGrafter"/>
</dbReference>
<proteinExistence type="inferred from homology"/>
<evidence type="ECO:0000313" key="10">
    <source>
        <dbReference type="Proteomes" id="UP000314983"/>
    </source>
</evidence>
<dbReference type="InterPro" id="IPR018203">
    <property type="entry name" value="GDP_dissociation_inhibitor"/>
</dbReference>
<dbReference type="GO" id="GO:0007264">
    <property type="term" value="P:small GTPase-mediated signal transduction"/>
    <property type="evidence" value="ECO:0007669"/>
    <property type="project" value="InterPro"/>
</dbReference>
<dbReference type="FunFam" id="1.10.405.10:FF:000001">
    <property type="entry name" value="Rab GDP dissociation inhibitor"/>
    <property type="match status" value="1"/>
</dbReference>
<accession>A0A4W4H707</accession>
<dbReference type="Proteomes" id="UP000314983">
    <property type="component" value="Chromosome 20"/>
</dbReference>
<dbReference type="AlphaFoldDB" id="A0A4W4H707"/>
<dbReference type="FunFam" id="3.30.519.10:FF:000005">
    <property type="entry name" value="Rab GDP dissociation inhibitor"/>
    <property type="match status" value="1"/>
</dbReference>
<dbReference type="PANTHER" id="PTHR11787:SF3">
    <property type="entry name" value="RAB GDP DISSOCIATION INHIBITOR ALPHA"/>
    <property type="match status" value="1"/>
</dbReference>
<organism evidence="9 10">
    <name type="scientific">Electrophorus electricus</name>
    <name type="common">Electric eel</name>
    <name type="synonym">Gymnotus electricus</name>
    <dbReference type="NCBI Taxonomy" id="8005"/>
    <lineage>
        <taxon>Eukaryota</taxon>
        <taxon>Metazoa</taxon>
        <taxon>Chordata</taxon>
        <taxon>Craniata</taxon>
        <taxon>Vertebrata</taxon>
        <taxon>Euteleostomi</taxon>
        <taxon>Actinopterygii</taxon>
        <taxon>Neopterygii</taxon>
        <taxon>Teleostei</taxon>
        <taxon>Ostariophysi</taxon>
        <taxon>Gymnotiformes</taxon>
        <taxon>Gymnotoidei</taxon>
        <taxon>Gymnotidae</taxon>
        <taxon>Electrophorus</taxon>
    </lineage>
</organism>
<evidence type="ECO:0000256" key="2">
    <source>
        <dbReference type="ARBA" id="ARBA00004601"/>
    </source>
</evidence>
<dbReference type="SUPFAM" id="SSF51905">
    <property type="entry name" value="FAD/NAD(P)-binding domain"/>
    <property type="match status" value="2"/>
</dbReference>
<evidence type="ECO:0000256" key="4">
    <source>
        <dbReference type="ARBA" id="ARBA00022468"/>
    </source>
</evidence>
<dbReference type="PRINTS" id="PR00892">
    <property type="entry name" value="RABGDI"/>
</dbReference>